<sequence>MRGGSPNITIELSSLFSDLAVEALFKEEKLSFGKMVKSVDLDIETTEFDPVLTEVDQHCGDDEGSSA</sequence>
<keyword evidence="2" id="KW-1185">Reference proteome</keyword>
<organism evidence="1 2">
    <name type="scientific">Trema orientale</name>
    <name type="common">Charcoal tree</name>
    <name type="synonym">Celtis orientalis</name>
    <dbReference type="NCBI Taxonomy" id="63057"/>
    <lineage>
        <taxon>Eukaryota</taxon>
        <taxon>Viridiplantae</taxon>
        <taxon>Streptophyta</taxon>
        <taxon>Embryophyta</taxon>
        <taxon>Tracheophyta</taxon>
        <taxon>Spermatophyta</taxon>
        <taxon>Magnoliopsida</taxon>
        <taxon>eudicotyledons</taxon>
        <taxon>Gunneridae</taxon>
        <taxon>Pentapetalae</taxon>
        <taxon>rosids</taxon>
        <taxon>fabids</taxon>
        <taxon>Rosales</taxon>
        <taxon>Cannabaceae</taxon>
        <taxon>Trema</taxon>
    </lineage>
</organism>
<name>A0A2P5B007_TREOI</name>
<protein>
    <submittedName>
        <fullName evidence="1">Uncharacterized protein</fullName>
    </submittedName>
</protein>
<evidence type="ECO:0000313" key="2">
    <source>
        <dbReference type="Proteomes" id="UP000237000"/>
    </source>
</evidence>
<dbReference type="Proteomes" id="UP000237000">
    <property type="component" value="Unassembled WGS sequence"/>
</dbReference>
<gene>
    <name evidence="1" type="ORF">TorRG33x02_336570</name>
</gene>
<comment type="caution">
    <text evidence="1">The sequence shown here is derived from an EMBL/GenBank/DDBJ whole genome shotgun (WGS) entry which is preliminary data.</text>
</comment>
<dbReference type="EMBL" id="JXTC01000644">
    <property type="protein sequence ID" value="PON42101.1"/>
    <property type="molecule type" value="Genomic_DNA"/>
</dbReference>
<proteinExistence type="predicted"/>
<accession>A0A2P5B007</accession>
<dbReference type="OrthoDB" id="10414587at2759"/>
<dbReference type="InParanoid" id="A0A2P5B007"/>
<dbReference type="AlphaFoldDB" id="A0A2P5B007"/>
<reference evidence="2" key="1">
    <citation type="submission" date="2016-06" db="EMBL/GenBank/DDBJ databases">
        <title>Parallel loss of symbiosis genes in relatives of nitrogen-fixing non-legume Parasponia.</title>
        <authorList>
            <person name="Van Velzen R."/>
            <person name="Holmer R."/>
            <person name="Bu F."/>
            <person name="Rutten L."/>
            <person name="Van Zeijl A."/>
            <person name="Liu W."/>
            <person name="Santuari L."/>
            <person name="Cao Q."/>
            <person name="Sharma T."/>
            <person name="Shen D."/>
            <person name="Roswanjaya Y."/>
            <person name="Wardhani T."/>
            <person name="Kalhor M.S."/>
            <person name="Jansen J."/>
            <person name="Van den Hoogen J."/>
            <person name="Gungor B."/>
            <person name="Hartog M."/>
            <person name="Hontelez J."/>
            <person name="Verver J."/>
            <person name="Yang W.-C."/>
            <person name="Schijlen E."/>
            <person name="Repin R."/>
            <person name="Schilthuizen M."/>
            <person name="Schranz E."/>
            <person name="Heidstra R."/>
            <person name="Miyata K."/>
            <person name="Fedorova E."/>
            <person name="Kohlen W."/>
            <person name="Bisseling T."/>
            <person name="Smit S."/>
            <person name="Geurts R."/>
        </authorList>
    </citation>
    <scope>NUCLEOTIDE SEQUENCE [LARGE SCALE GENOMIC DNA]</scope>
    <source>
        <strain evidence="2">cv. RG33-2</strain>
    </source>
</reference>
<evidence type="ECO:0000313" key="1">
    <source>
        <dbReference type="EMBL" id="PON42101.1"/>
    </source>
</evidence>